<dbReference type="CDD" id="cd16461">
    <property type="entry name" value="RING-H2_EL5-like"/>
    <property type="match status" value="1"/>
</dbReference>
<organism evidence="8">
    <name type="scientific">Brachypodium distachyon</name>
    <name type="common">Purple false brome</name>
    <name type="synonym">Trachynia distachya</name>
    <dbReference type="NCBI Taxonomy" id="15368"/>
    <lineage>
        <taxon>Eukaryota</taxon>
        <taxon>Viridiplantae</taxon>
        <taxon>Streptophyta</taxon>
        <taxon>Embryophyta</taxon>
        <taxon>Tracheophyta</taxon>
        <taxon>Spermatophyta</taxon>
        <taxon>Magnoliopsida</taxon>
        <taxon>Liliopsida</taxon>
        <taxon>Poales</taxon>
        <taxon>Poaceae</taxon>
        <taxon>BOP clade</taxon>
        <taxon>Pooideae</taxon>
        <taxon>Stipodae</taxon>
        <taxon>Brachypodieae</taxon>
        <taxon>Brachypodium</taxon>
    </lineage>
</organism>
<dbReference type="ExpressionAtlas" id="A0A0Q3FS01">
    <property type="expression patterns" value="baseline and differential"/>
</dbReference>
<dbReference type="OrthoDB" id="8062037at2759"/>
<evidence type="ECO:0000313" key="9">
    <source>
        <dbReference type="EnsemblPlants" id="KQK02176"/>
    </source>
</evidence>
<name>A0A0Q3FS01_BRADI</name>
<evidence type="ECO:0000256" key="2">
    <source>
        <dbReference type="ARBA" id="ARBA00022771"/>
    </source>
</evidence>
<dbReference type="SUPFAM" id="SSF57850">
    <property type="entry name" value="RING/U-box"/>
    <property type="match status" value="1"/>
</dbReference>
<reference evidence="9" key="3">
    <citation type="submission" date="2018-08" db="UniProtKB">
        <authorList>
            <consortium name="EnsemblPlants"/>
        </authorList>
    </citation>
    <scope>IDENTIFICATION</scope>
    <source>
        <strain evidence="9">cv. Bd21</strain>
    </source>
</reference>
<evidence type="ECO:0000313" key="8">
    <source>
        <dbReference type="EMBL" id="KQK02176.1"/>
    </source>
</evidence>
<evidence type="ECO:0000259" key="7">
    <source>
        <dbReference type="PROSITE" id="PS50089"/>
    </source>
</evidence>
<reference evidence="8 9" key="1">
    <citation type="journal article" date="2010" name="Nature">
        <title>Genome sequencing and analysis of the model grass Brachypodium distachyon.</title>
        <authorList>
            <consortium name="International Brachypodium Initiative"/>
        </authorList>
    </citation>
    <scope>NUCLEOTIDE SEQUENCE [LARGE SCALE GENOMIC DNA]</scope>
    <source>
        <strain evidence="8 9">Bd21</strain>
    </source>
</reference>
<dbReference type="InterPro" id="IPR001841">
    <property type="entry name" value="Znf_RING"/>
</dbReference>
<dbReference type="Gene3D" id="3.30.40.10">
    <property type="entry name" value="Zinc/RING finger domain, C3HC4 (zinc finger)"/>
    <property type="match status" value="1"/>
</dbReference>
<evidence type="ECO:0000256" key="5">
    <source>
        <dbReference type="SAM" id="MobiDB-lite"/>
    </source>
</evidence>
<evidence type="ECO:0000256" key="4">
    <source>
        <dbReference type="PROSITE-ProRule" id="PRU00175"/>
    </source>
</evidence>
<proteinExistence type="predicted"/>
<keyword evidence="10" id="KW-1185">Reference proteome</keyword>
<keyword evidence="3" id="KW-0862">Zinc</keyword>
<dbReference type="InParanoid" id="A0A0Q3FS01"/>
<accession>A0A0Q3FS01</accession>
<dbReference type="InterPro" id="IPR052788">
    <property type="entry name" value="RING-type_E3_ligase_ATL"/>
</dbReference>
<dbReference type="EnsemblPlants" id="KQK02176">
    <property type="protein sequence ID" value="KQK02176"/>
    <property type="gene ID" value="BRADI_3g60770v3"/>
</dbReference>
<dbReference type="PANTHER" id="PTHR45798:SF69">
    <property type="entry name" value="RING-TYPE DOMAIN-CONTAINING PROTEIN"/>
    <property type="match status" value="1"/>
</dbReference>
<protein>
    <recommendedName>
        <fullName evidence="7">RING-type domain-containing protein</fullName>
    </recommendedName>
</protein>
<dbReference type="Proteomes" id="UP000008810">
    <property type="component" value="Chromosome 3"/>
</dbReference>
<dbReference type="GO" id="GO:0061630">
    <property type="term" value="F:ubiquitin protein ligase activity"/>
    <property type="evidence" value="ECO:0000318"/>
    <property type="project" value="GO_Central"/>
</dbReference>
<keyword evidence="6" id="KW-0472">Membrane</keyword>
<feature type="region of interest" description="Disordered" evidence="5">
    <location>
        <begin position="162"/>
        <end position="204"/>
    </location>
</feature>
<dbReference type="AlphaFoldDB" id="A0A0Q3FS01"/>
<dbReference type="Pfam" id="PF13639">
    <property type="entry name" value="zf-RING_2"/>
    <property type="match status" value="1"/>
</dbReference>
<feature type="domain" description="RING-type" evidence="7">
    <location>
        <begin position="115"/>
        <end position="159"/>
    </location>
</feature>
<evidence type="ECO:0000256" key="6">
    <source>
        <dbReference type="SAM" id="Phobius"/>
    </source>
</evidence>
<keyword evidence="2 4" id="KW-0863">Zinc-finger</keyword>
<keyword evidence="1" id="KW-0479">Metal-binding</keyword>
<evidence type="ECO:0000313" key="10">
    <source>
        <dbReference type="Proteomes" id="UP000008810"/>
    </source>
</evidence>
<reference evidence="8" key="2">
    <citation type="submission" date="2017-06" db="EMBL/GenBank/DDBJ databases">
        <title>WGS assembly of Brachypodium distachyon.</title>
        <authorList>
            <consortium name="The International Brachypodium Initiative"/>
            <person name="Lucas S."/>
            <person name="Harmon-Smith M."/>
            <person name="Lail K."/>
            <person name="Tice H."/>
            <person name="Grimwood J."/>
            <person name="Bruce D."/>
            <person name="Barry K."/>
            <person name="Shu S."/>
            <person name="Lindquist E."/>
            <person name="Wang M."/>
            <person name="Pitluck S."/>
            <person name="Vogel J.P."/>
            <person name="Garvin D.F."/>
            <person name="Mockler T.C."/>
            <person name="Schmutz J."/>
            <person name="Rokhsar D."/>
            <person name="Bevan M.W."/>
        </authorList>
    </citation>
    <scope>NUCLEOTIDE SEQUENCE</scope>
    <source>
        <strain evidence="8">Bd21</strain>
    </source>
</reference>
<feature type="transmembrane region" description="Helical" evidence="6">
    <location>
        <begin position="34"/>
        <end position="56"/>
    </location>
</feature>
<dbReference type="GO" id="GO:0008270">
    <property type="term" value="F:zinc ion binding"/>
    <property type="evidence" value="ECO:0007669"/>
    <property type="project" value="UniProtKB-KW"/>
</dbReference>
<sequence>MRTPASLIHSSTTAAAAAAAPVSSSTTTMISIDSNMVVILASLLCALVCLSGLAIVTRCACRRGRRHPPLAGIIANNSLAPLPPPARGLKKKAIDALPVVTTKGRHGQEEEDDQCAICLADFAKEEEELIRVLPGCGHGFHVACIDTWLRAHATCPSCRATITDETESSSPPRPLPGRQDDDNVAAHTEPPAATASRDETSFLP</sequence>
<keyword evidence="6" id="KW-1133">Transmembrane helix</keyword>
<gene>
    <name evidence="8" type="ORF">BRADI_3g60770v3</name>
</gene>
<dbReference type="PANTHER" id="PTHR45798">
    <property type="entry name" value="RING-H2 FINGER PROTEIN ATL61-RELATED-RELATED"/>
    <property type="match status" value="1"/>
</dbReference>
<evidence type="ECO:0000256" key="1">
    <source>
        <dbReference type="ARBA" id="ARBA00022723"/>
    </source>
</evidence>
<dbReference type="PROSITE" id="PS50089">
    <property type="entry name" value="ZF_RING_2"/>
    <property type="match status" value="1"/>
</dbReference>
<dbReference type="Gramene" id="KQK02176">
    <property type="protein sequence ID" value="KQK02176"/>
    <property type="gene ID" value="BRADI_3g60770v3"/>
</dbReference>
<dbReference type="InterPro" id="IPR013083">
    <property type="entry name" value="Znf_RING/FYVE/PHD"/>
</dbReference>
<dbReference type="EMBL" id="CM000882">
    <property type="protein sequence ID" value="KQK02176.1"/>
    <property type="molecule type" value="Genomic_DNA"/>
</dbReference>
<dbReference type="SMART" id="SM00184">
    <property type="entry name" value="RING"/>
    <property type="match status" value="1"/>
</dbReference>
<keyword evidence="6" id="KW-0812">Transmembrane</keyword>
<evidence type="ECO:0000256" key="3">
    <source>
        <dbReference type="ARBA" id="ARBA00022833"/>
    </source>
</evidence>